<dbReference type="InterPro" id="IPR011032">
    <property type="entry name" value="GroES-like_sf"/>
</dbReference>
<dbReference type="AlphaFoldDB" id="A0A090XEG3"/>
<evidence type="ECO:0000256" key="2">
    <source>
        <dbReference type="ARBA" id="ARBA00011981"/>
    </source>
</evidence>
<dbReference type="Pfam" id="PF00107">
    <property type="entry name" value="ADH_zinc_N"/>
    <property type="match status" value="1"/>
</dbReference>
<dbReference type="GO" id="GO:0008270">
    <property type="term" value="F:zinc ion binding"/>
    <property type="evidence" value="ECO:0007669"/>
    <property type="project" value="InterPro"/>
</dbReference>
<dbReference type="InterPro" id="IPR002364">
    <property type="entry name" value="Quin_OxRdtase/zeta-crystal_CS"/>
</dbReference>
<dbReference type="FunFam" id="3.40.50.720:FF:000121">
    <property type="entry name" value="Prostaglandin reductase 2"/>
    <property type="match status" value="1"/>
</dbReference>
<proteinExistence type="evidence at transcript level"/>
<dbReference type="SUPFAM" id="SSF50129">
    <property type="entry name" value="GroES-like"/>
    <property type="match status" value="1"/>
</dbReference>
<dbReference type="Gene3D" id="3.90.180.10">
    <property type="entry name" value="Medium-chain alcohol dehydrogenases, catalytic domain"/>
    <property type="match status" value="1"/>
</dbReference>
<organism evidence="5">
    <name type="scientific">Ixodes ricinus</name>
    <name type="common">Common tick</name>
    <name type="synonym">Acarus ricinus</name>
    <dbReference type="NCBI Taxonomy" id="34613"/>
    <lineage>
        <taxon>Eukaryota</taxon>
        <taxon>Metazoa</taxon>
        <taxon>Ecdysozoa</taxon>
        <taxon>Arthropoda</taxon>
        <taxon>Chelicerata</taxon>
        <taxon>Arachnida</taxon>
        <taxon>Acari</taxon>
        <taxon>Parasitiformes</taxon>
        <taxon>Ixodida</taxon>
        <taxon>Ixodoidea</taxon>
        <taxon>Ixodidae</taxon>
        <taxon>Ixodinae</taxon>
        <taxon>Ixodes</taxon>
    </lineage>
</organism>
<evidence type="ECO:0000256" key="3">
    <source>
        <dbReference type="ARBA" id="ARBA00023002"/>
    </source>
</evidence>
<dbReference type="InterPro" id="IPR020843">
    <property type="entry name" value="ER"/>
</dbReference>
<protein>
    <recommendedName>
        <fullName evidence="2">15-oxoprostaglandin 13-reductase</fullName>
        <ecNumber evidence="2">1.3.1.48</ecNumber>
    </recommendedName>
</protein>
<evidence type="ECO:0000259" key="4">
    <source>
        <dbReference type="SMART" id="SM00829"/>
    </source>
</evidence>
<dbReference type="PANTHER" id="PTHR43677:SF3">
    <property type="entry name" value="PROSTAGLANDIN REDUCTASE 3"/>
    <property type="match status" value="1"/>
</dbReference>
<dbReference type="PROSITE" id="PS01162">
    <property type="entry name" value="QOR_ZETA_CRYSTAL"/>
    <property type="match status" value="1"/>
</dbReference>
<feature type="domain" description="Enoyl reductase (ER)" evidence="4">
    <location>
        <begin position="18"/>
        <end position="343"/>
    </location>
</feature>
<dbReference type="Gene3D" id="3.40.50.720">
    <property type="entry name" value="NAD(P)-binding Rossmann-like Domain"/>
    <property type="match status" value="1"/>
</dbReference>
<dbReference type="InterPro" id="IPR013154">
    <property type="entry name" value="ADH-like_N"/>
</dbReference>
<evidence type="ECO:0000256" key="1">
    <source>
        <dbReference type="ARBA" id="ARBA00010371"/>
    </source>
</evidence>
<dbReference type="EC" id="1.3.1.48" evidence="2"/>
<accession>A0A090XEG3</accession>
<dbReference type="EMBL" id="GBIH01001892">
    <property type="protein sequence ID" value="JAC92818.1"/>
    <property type="molecule type" value="mRNA"/>
</dbReference>
<dbReference type="SMART" id="SM00829">
    <property type="entry name" value="PKS_ER"/>
    <property type="match status" value="1"/>
</dbReference>
<dbReference type="InterPro" id="IPR051397">
    <property type="entry name" value="Zn-ADH-like_protein"/>
</dbReference>
<dbReference type="InterPro" id="IPR036291">
    <property type="entry name" value="NAD(P)-bd_dom_sf"/>
</dbReference>
<keyword evidence="3" id="KW-0560">Oxidoreductase</keyword>
<dbReference type="GO" id="GO:0005739">
    <property type="term" value="C:mitochondrion"/>
    <property type="evidence" value="ECO:0007669"/>
    <property type="project" value="TreeGrafter"/>
</dbReference>
<dbReference type="SUPFAM" id="SSF51735">
    <property type="entry name" value="NAD(P)-binding Rossmann-fold domains"/>
    <property type="match status" value="1"/>
</dbReference>
<name>A0A090XEG3_IXORI</name>
<evidence type="ECO:0000313" key="5">
    <source>
        <dbReference type="EMBL" id="JAC92818.1"/>
    </source>
</evidence>
<dbReference type="InterPro" id="IPR013149">
    <property type="entry name" value="ADH-like_C"/>
</dbReference>
<sequence>MSLPSEYRKLVCVKVTPNFREAVSVVTKQTPKLERNEVFLKTKYAGINASDVNVTAARYSAATPPFNVGVESVAEVVAVGDDVKHLPVGSAVATINVPGYGAFSEYQRILASKVFAIPKAVPVVIPLLISGLTAAIGLDEQGRIKEGETVLVTAAAGGLGHLAVQWAKAAKCHVIGTCSSPEKEVYLKSIGCDKVINYKTHDLGAEVEKSYPNGVDVIWETIGGKTFEVLLNHLSIRGRLVVVGAITGYQGSDKAVPDVNLEDLPSKLLTAFGLCERSFSFPQYSHLFPEYVAKLQKMLQDGTIVPKVDFGLNADGGELKGLDGCVRGVEYLHSGKSVGKVVVKFGESA</sequence>
<dbReference type="PANTHER" id="PTHR43677">
    <property type="entry name" value="SHORT-CHAIN DEHYDROGENASE/REDUCTASE"/>
    <property type="match status" value="1"/>
</dbReference>
<dbReference type="GO" id="GO:0047522">
    <property type="term" value="F:15-oxoprostaglandin 13-reductase [NAD(P)+] activity"/>
    <property type="evidence" value="ECO:0007669"/>
    <property type="project" value="UniProtKB-EC"/>
</dbReference>
<comment type="similarity">
    <text evidence="1">Belongs to the zinc-containing alcohol dehydrogenase family. Quinone oxidoreductase subfamily.</text>
</comment>
<reference evidence="5" key="1">
    <citation type="journal article" date="2015" name="PLoS Negl. Trop. Dis.">
        <title>Deep Sequencing Analysis of the Ixodes ricinus Haemocytome.</title>
        <authorList>
            <person name="Kotsyfakis M."/>
            <person name="Kopacek P."/>
            <person name="Franta Z."/>
            <person name="Pedra J.H."/>
            <person name="Ribeiro J.M."/>
        </authorList>
    </citation>
    <scope>NUCLEOTIDE SEQUENCE</scope>
</reference>
<dbReference type="Pfam" id="PF08240">
    <property type="entry name" value="ADH_N"/>
    <property type="match status" value="1"/>
</dbReference>